<dbReference type="SMART" id="SM00448">
    <property type="entry name" value="REC"/>
    <property type="match status" value="1"/>
</dbReference>
<dbReference type="EMBL" id="QIBX01000005">
    <property type="protein sequence ID" value="RNL40602.1"/>
    <property type="molecule type" value="Genomic_DNA"/>
</dbReference>
<feature type="domain" description="HTH luxR-type" evidence="6">
    <location>
        <begin position="161"/>
        <end position="226"/>
    </location>
</feature>
<evidence type="ECO:0000313" key="9">
    <source>
        <dbReference type="Proteomes" id="UP000269591"/>
    </source>
</evidence>
<evidence type="ECO:0000256" key="5">
    <source>
        <dbReference type="PROSITE-ProRule" id="PRU00169"/>
    </source>
</evidence>
<dbReference type="InterPro" id="IPR039420">
    <property type="entry name" value="WalR-like"/>
</dbReference>
<dbReference type="Pfam" id="PF00196">
    <property type="entry name" value="GerE"/>
    <property type="match status" value="1"/>
</dbReference>
<dbReference type="InterPro" id="IPR016032">
    <property type="entry name" value="Sig_transdc_resp-reg_C-effctor"/>
</dbReference>
<evidence type="ECO:0000256" key="4">
    <source>
        <dbReference type="ARBA" id="ARBA00023163"/>
    </source>
</evidence>
<dbReference type="InterPro" id="IPR058245">
    <property type="entry name" value="NreC/VraR/RcsB-like_REC"/>
</dbReference>
<keyword evidence="3 8" id="KW-0238">DNA-binding</keyword>
<dbReference type="RefSeq" id="WP_123208527.1">
    <property type="nucleotide sequence ID" value="NZ_JBHTHO010000003.1"/>
</dbReference>
<protein>
    <submittedName>
        <fullName evidence="8">DNA-binding response regulator</fullName>
    </submittedName>
</protein>
<evidence type="ECO:0000313" key="8">
    <source>
        <dbReference type="EMBL" id="RNL40602.1"/>
    </source>
</evidence>
<dbReference type="GO" id="GO:0003677">
    <property type="term" value="F:DNA binding"/>
    <property type="evidence" value="ECO:0007669"/>
    <property type="project" value="UniProtKB-KW"/>
</dbReference>
<keyword evidence="1 5" id="KW-0597">Phosphoprotein</keyword>
<dbReference type="InterPro" id="IPR011006">
    <property type="entry name" value="CheY-like_superfamily"/>
</dbReference>
<dbReference type="InterPro" id="IPR001789">
    <property type="entry name" value="Sig_transdc_resp-reg_receiver"/>
</dbReference>
<dbReference type="PRINTS" id="PR00038">
    <property type="entry name" value="HTHLUXR"/>
</dbReference>
<dbReference type="GO" id="GO:0006355">
    <property type="term" value="P:regulation of DNA-templated transcription"/>
    <property type="evidence" value="ECO:0007669"/>
    <property type="project" value="InterPro"/>
</dbReference>
<dbReference type="InterPro" id="IPR000792">
    <property type="entry name" value="Tscrpt_reg_LuxR_C"/>
</dbReference>
<dbReference type="OrthoDB" id="3686176at2"/>
<dbReference type="PROSITE" id="PS50043">
    <property type="entry name" value="HTH_LUXR_2"/>
    <property type="match status" value="1"/>
</dbReference>
<proteinExistence type="predicted"/>
<keyword evidence="4" id="KW-0804">Transcription</keyword>
<dbReference type="SUPFAM" id="SSF46894">
    <property type="entry name" value="C-terminal effector domain of the bipartite response regulators"/>
    <property type="match status" value="1"/>
</dbReference>
<dbReference type="SUPFAM" id="SSF52172">
    <property type="entry name" value="CheY-like"/>
    <property type="match status" value="1"/>
</dbReference>
<evidence type="ECO:0000256" key="1">
    <source>
        <dbReference type="ARBA" id="ARBA00022553"/>
    </source>
</evidence>
<dbReference type="PANTHER" id="PTHR43214">
    <property type="entry name" value="TWO-COMPONENT RESPONSE REGULATOR"/>
    <property type="match status" value="1"/>
</dbReference>
<dbReference type="CDD" id="cd06170">
    <property type="entry name" value="LuxR_C_like"/>
    <property type="match status" value="1"/>
</dbReference>
<name>A0A3N0B0F1_9ACTN</name>
<dbReference type="Gene3D" id="3.40.50.2300">
    <property type="match status" value="1"/>
</dbReference>
<dbReference type="PROSITE" id="PS00622">
    <property type="entry name" value="HTH_LUXR_1"/>
    <property type="match status" value="1"/>
</dbReference>
<gene>
    <name evidence="8" type="ORF">DMP06_04350</name>
</gene>
<keyword evidence="9" id="KW-1185">Reference proteome</keyword>
<dbReference type="CDD" id="cd17535">
    <property type="entry name" value="REC_NarL-like"/>
    <property type="match status" value="1"/>
</dbReference>
<accession>A0A3N0B0F1</accession>
<dbReference type="PANTHER" id="PTHR43214:SF24">
    <property type="entry name" value="TRANSCRIPTIONAL REGULATORY PROTEIN NARL-RELATED"/>
    <property type="match status" value="1"/>
</dbReference>
<evidence type="ECO:0000256" key="3">
    <source>
        <dbReference type="ARBA" id="ARBA00023125"/>
    </source>
</evidence>
<feature type="domain" description="Response regulatory" evidence="7">
    <location>
        <begin position="15"/>
        <end position="133"/>
    </location>
</feature>
<comment type="caution">
    <text evidence="8">The sequence shown here is derived from an EMBL/GenBank/DDBJ whole genome shotgun (WGS) entry which is preliminary data.</text>
</comment>
<keyword evidence="2" id="KW-0805">Transcription regulation</keyword>
<evidence type="ECO:0000256" key="2">
    <source>
        <dbReference type="ARBA" id="ARBA00023015"/>
    </source>
</evidence>
<evidence type="ECO:0000259" key="6">
    <source>
        <dbReference type="PROSITE" id="PS50043"/>
    </source>
</evidence>
<feature type="modified residue" description="4-aspartylphosphate" evidence="5">
    <location>
        <position position="66"/>
    </location>
</feature>
<dbReference type="PROSITE" id="PS50110">
    <property type="entry name" value="RESPONSE_REGULATORY"/>
    <property type="match status" value="1"/>
</dbReference>
<reference evidence="9" key="1">
    <citation type="submission" date="2018-05" db="EMBL/GenBank/DDBJ databases">
        <title>Genome Sequencing of selected type strains of the family Eggerthellaceae.</title>
        <authorList>
            <person name="Danylec N."/>
            <person name="Stoll D.A."/>
            <person name="Doetsch A."/>
            <person name="Huch M."/>
        </authorList>
    </citation>
    <scope>NUCLEOTIDE SEQUENCE [LARGE SCALE GENOMIC DNA]</scope>
    <source>
        <strain evidence="9">DSM 24851</strain>
    </source>
</reference>
<dbReference type="Pfam" id="PF00072">
    <property type="entry name" value="Response_reg"/>
    <property type="match status" value="1"/>
</dbReference>
<dbReference type="Proteomes" id="UP000269591">
    <property type="component" value="Unassembled WGS sequence"/>
</dbReference>
<dbReference type="AlphaFoldDB" id="A0A3N0B0F1"/>
<organism evidence="8 9">
    <name type="scientific">Slackia equolifaciens</name>
    <dbReference type="NCBI Taxonomy" id="498718"/>
    <lineage>
        <taxon>Bacteria</taxon>
        <taxon>Bacillati</taxon>
        <taxon>Actinomycetota</taxon>
        <taxon>Coriobacteriia</taxon>
        <taxon>Eggerthellales</taxon>
        <taxon>Eggerthellaceae</taxon>
        <taxon>Slackia</taxon>
    </lineage>
</organism>
<evidence type="ECO:0000259" key="7">
    <source>
        <dbReference type="PROSITE" id="PS50110"/>
    </source>
</evidence>
<sequence>MADIAAANDAGRPIRVAIADDQELVRKGFRLILSSFPGIQVVGEAVDGADAVALARRMRPDVLLMDIRMPRKDGIQATRELAADPDTADVSVLILTTFDLDEYVYDALAAGASGFLLKDVEPDELARAVRVVHEGDALIDPSITRRLVEAYAESRRRKRFDGTAVEALTDREREILTLVGRGLSNEEIADALVISPATVRTHTGRIMTKLDAHDRAQLVVAAYESGLVKPGV</sequence>
<dbReference type="SMART" id="SM00421">
    <property type="entry name" value="HTH_LUXR"/>
    <property type="match status" value="1"/>
</dbReference>
<dbReference type="GO" id="GO:0000160">
    <property type="term" value="P:phosphorelay signal transduction system"/>
    <property type="evidence" value="ECO:0007669"/>
    <property type="project" value="InterPro"/>
</dbReference>